<proteinExistence type="inferred from homology"/>
<dbReference type="Gene3D" id="1.20.1600.10">
    <property type="entry name" value="Outer membrane efflux proteins (OEP)"/>
    <property type="match status" value="1"/>
</dbReference>
<dbReference type="InterPro" id="IPR028351">
    <property type="entry name" value="CyaE"/>
</dbReference>
<protein>
    <recommendedName>
        <fullName evidence="2">Protein CyaE</fullName>
    </recommendedName>
</protein>
<dbReference type="KEGG" id="mmed:Mame_02041"/>
<accession>A0A1U9Z111</accession>
<dbReference type="PROSITE" id="PS51257">
    <property type="entry name" value="PROKAR_LIPOPROTEIN"/>
    <property type="match status" value="1"/>
</dbReference>
<feature type="signal peptide" evidence="3">
    <location>
        <begin position="1"/>
        <end position="26"/>
    </location>
</feature>
<sequence length="497" mass="52722" precursor="true">MRRHLMPALGRGAFLAMMLALSGCVADTLALAPQSPDAQWQPGDGDSAGEMRRQAEASGALALTAPAVDESRLYSLPQLIDLAQRSNPDTRVAWEQARQAALAVGMAEATYLPVITANVIGGSNENAAELPIPIGGNAYFNSNINGVVPFMALQWLAFDFGGRSAVVEGAKQLSLAANYQFNATHQRLIFEVTSAFHDYNAARAHSRAAGQALANSRTVYDAIRARRERGLATSVDLAQAEQIVAQEELRVVQARGSEQDTYQALLGAVGLSPMTKLKIEDTKDRRLPRASSMPTETMIEIALANRPDIFAGYAALEASRQGVKKAKSDFMPKIGVFGTLSTYETQLDAAGLPAVENNGLNGNIMFGATIPLYDAGMRDANLKQAQSRVEAAERNFDQLKDAAAREIVVASNALTTAIQANDSAVKLRQAAYKTYDSALESYQNGVGTVSALATAQNGLLDARLAEGDAREAAFTAAANLAFVLGTSTSAIPAGTPR</sequence>
<organism evidence="4 5">
    <name type="scientific">Martelella mediterranea DSM 17316</name>
    <dbReference type="NCBI Taxonomy" id="1122214"/>
    <lineage>
        <taxon>Bacteria</taxon>
        <taxon>Pseudomonadati</taxon>
        <taxon>Pseudomonadota</taxon>
        <taxon>Alphaproteobacteria</taxon>
        <taxon>Hyphomicrobiales</taxon>
        <taxon>Aurantimonadaceae</taxon>
        <taxon>Martelella</taxon>
    </lineage>
</organism>
<reference evidence="4 5" key="1">
    <citation type="submission" date="2017-03" db="EMBL/GenBank/DDBJ databases">
        <title>Foreign affairs: Plasmid Transfer between Roseobacters and Rhizobia.</title>
        <authorList>
            <person name="Bartling P."/>
            <person name="Bunk B."/>
            <person name="Overmann J."/>
            <person name="Brinkmann H."/>
            <person name="Petersen J."/>
        </authorList>
    </citation>
    <scope>NUCLEOTIDE SEQUENCE [LARGE SCALE GENOMIC DNA]</scope>
    <source>
        <strain evidence="4 5">MACL11</strain>
    </source>
</reference>
<dbReference type="EMBL" id="CP020330">
    <property type="protein sequence ID" value="AQZ51379.1"/>
    <property type="molecule type" value="Genomic_DNA"/>
</dbReference>
<keyword evidence="2" id="KW-0354">Hemolysis</keyword>
<dbReference type="Pfam" id="PF02321">
    <property type="entry name" value="OEP"/>
    <property type="match status" value="2"/>
</dbReference>
<dbReference type="eggNOG" id="COG1538">
    <property type="taxonomic scope" value="Bacteria"/>
</dbReference>
<evidence type="ECO:0000313" key="5">
    <source>
        <dbReference type="Proteomes" id="UP000191135"/>
    </source>
</evidence>
<dbReference type="GO" id="GO:0015562">
    <property type="term" value="F:efflux transmembrane transporter activity"/>
    <property type="evidence" value="ECO:0007669"/>
    <property type="project" value="InterPro"/>
</dbReference>
<dbReference type="GO" id="GO:0009279">
    <property type="term" value="C:cell outer membrane"/>
    <property type="evidence" value="ECO:0007669"/>
    <property type="project" value="UniProtKB-SubCell"/>
</dbReference>
<feature type="chain" id="PRO_5010710010" description="Protein CyaE" evidence="3">
    <location>
        <begin position="27"/>
        <end position="497"/>
    </location>
</feature>
<evidence type="ECO:0000313" key="4">
    <source>
        <dbReference type="EMBL" id="AQZ51379.1"/>
    </source>
</evidence>
<dbReference type="PANTHER" id="PTHR30203:SF29">
    <property type="entry name" value="PROTEIN CYAE"/>
    <property type="match status" value="1"/>
</dbReference>
<keyword evidence="2" id="KW-0813">Transport</keyword>
<dbReference type="GO" id="GO:0031640">
    <property type="term" value="P:killing of cells of another organism"/>
    <property type="evidence" value="ECO:0007669"/>
    <property type="project" value="UniProtKB-KW"/>
</dbReference>
<dbReference type="InterPro" id="IPR003423">
    <property type="entry name" value="OMP_efflux"/>
</dbReference>
<comment type="similarity">
    <text evidence="1 2">Belongs to the outer membrane factor (OMF) (TC 1.B.17) family.</text>
</comment>
<dbReference type="STRING" id="1122214.Mame_02041"/>
<dbReference type="Proteomes" id="UP000191135">
    <property type="component" value="Chromosome"/>
</dbReference>
<dbReference type="PIRSF" id="PIRSF001892">
    <property type="entry name" value="CyaE"/>
    <property type="match status" value="1"/>
</dbReference>
<dbReference type="AlphaFoldDB" id="A0A1U9Z111"/>
<keyword evidence="2" id="KW-0998">Cell outer membrane</keyword>
<dbReference type="SUPFAM" id="SSF56954">
    <property type="entry name" value="Outer membrane efflux proteins (OEP)"/>
    <property type="match status" value="1"/>
</dbReference>
<dbReference type="InterPro" id="IPR010131">
    <property type="entry name" value="MdtP/NodT-like"/>
</dbReference>
<name>A0A1U9Z111_9HYPH</name>
<comment type="function">
    <text evidence="2">CyaE is necessary for transport of calmodulin-sensitive adenylate cyclase-hemolysin (cyclolysin).</text>
</comment>
<keyword evidence="2" id="KW-0204">Cytolysis</keyword>
<dbReference type="RefSeq" id="WP_018062753.1">
    <property type="nucleotide sequence ID" value="NZ_AQWH01000001.1"/>
</dbReference>
<comment type="subcellular location">
    <subcellularLocation>
        <location evidence="2">Cell outer membrane</location>
        <topology evidence="2">Peripheral membrane protein</topology>
    </subcellularLocation>
</comment>
<evidence type="ECO:0000256" key="2">
    <source>
        <dbReference type="PIRNR" id="PIRNR001892"/>
    </source>
</evidence>
<keyword evidence="3" id="KW-0732">Signal</keyword>
<keyword evidence="2" id="KW-0472">Membrane</keyword>
<keyword evidence="5" id="KW-1185">Reference proteome</keyword>
<evidence type="ECO:0000256" key="3">
    <source>
        <dbReference type="SAM" id="SignalP"/>
    </source>
</evidence>
<gene>
    <name evidence="4" type="primary">cusC</name>
    <name evidence="4" type="ORF">Mame_02041</name>
</gene>
<evidence type="ECO:0000256" key="1">
    <source>
        <dbReference type="ARBA" id="ARBA00007613"/>
    </source>
</evidence>
<dbReference type="PANTHER" id="PTHR30203">
    <property type="entry name" value="OUTER MEMBRANE CATION EFFLUX PROTEIN"/>
    <property type="match status" value="1"/>
</dbReference>
<dbReference type="OrthoDB" id="5296315at2"/>